<organism evidence="3 4">
    <name type="scientific">Nelumbo nucifera</name>
    <name type="common">Sacred lotus</name>
    <dbReference type="NCBI Taxonomy" id="4432"/>
    <lineage>
        <taxon>Eukaryota</taxon>
        <taxon>Viridiplantae</taxon>
        <taxon>Streptophyta</taxon>
        <taxon>Embryophyta</taxon>
        <taxon>Tracheophyta</taxon>
        <taxon>Spermatophyta</taxon>
        <taxon>Magnoliopsida</taxon>
        <taxon>Proteales</taxon>
        <taxon>Nelumbonaceae</taxon>
        <taxon>Nelumbo</taxon>
    </lineage>
</organism>
<dbReference type="AlphaFoldDB" id="A0A822ZVD4"/>
<evidence type="ECO:0000313" key="3">
    <source>
        <dbReference type="EMBL" id="DAD47259.1"/>
    </source>
</evidence>
<proteinExistence type="predicted"/>
<keyword evidence="4" id="KW-1185">Reference proteome</keyword>
<evidence type="ECO:0000256" key="2">
    <source>
        <dbReference type="SAM" id="MobiDB-lite"/>
    </source>
</evidence>
<dbReference type="InterPro" id="IPR045178">
    <property type="entry name" value="Fhl1/FHA1"/>
</dbReference>
<feature type="compositionally biased region" description="Basic and acidic residues" evidence="2">
    <location>
        <begin position="172"/>
        <end position="181"/>
    </location>
</feature>
<reference evidence="3 4" key="1">
    <citation type="journal article" date="2020" name="Mol. Biol. Evol.">
        <title>Distinct Expression and Methylation Patterns for Genes with Different Fates following a Single Whole-Genome Duplication in Flowering Plants.</title>
        <authorList>
            <person name="Shi T."/>
            <person name="Rahmani R.S."/>
            <person name="Gugger P.F."/>
            <person name="Wang M."/>
            <person name="Li H."/>
            <person name="Zhang Y."/>
            <person name="Li Z."/>
            <person name="Wang Q."/>
            <person name="Van de Peer Y."/>
            <person name="Marchal K."/>
            <person name="Chen J."/>
        </authorList>
    </citation>
    <scope>NUCLEOTIDE SEQUENCE [LARGE SCALE GENOMIC DNA]</scope>
    <source>
        <tissue evidence="3">Leaf</tissue>
    </source>
</reference>
<dbReference type="GO" id="GO:0005634">
    <property type="term" value="C:nucleus"/>
    <property type="evidence" value="ECO:0007669"/>
    <property type="project" value="UniProtKB-ARBA"/>
</dbReference>
<sequence>MKIYSIILGRNNKKSTVDVYLASLGGGINISGIFYDFQRCHFALKVVGKNRCFVEGVLHLLSNSPIGGKKFYLLLIVYSILRVSLPATSLTLLHPFCRLLHICPLHGLHCLHRCITLPRRGRGRASSDYLDDDEEDTNNTIVSSASKKLQREWHEMFGYGGSRGKTGSSGQLEKKSETRSRDTVLSDLCGPGEWMPMAKIHFEPIEQYGNIWHQRTVNESKGRPWFGLLTLLRNIQNILSSTHGPRGM</sequence>
<accession>A0A822ZVD4</accession>
<evidence type="ECO:0000256" key="1">
    <source>
        <dbReference type="ARBA" id="ARBA00023242"/>
    </source>
</evidence>
<feature type="region of interest" description="Disordered" evidence="2">
    <location>
        <begin position="159"/>
        <end position="181"/>
    </location>
</feature>
<dbReference type="Proteomes" id="UP000607653">
    <property type="component" value="Unassembled WGS sequence"/>
</dbReference>
<keyword evidence="1" id="KW-0539">Nucleus</keyword>
<dbReference type="GO" id="GO:0060962">
    <property type="term" value="P:regulation of ribosomal protein gene transcription by RNA polymerase II"/>
    <property type="evidence" value="ECO:0007669"/>
    <property type="project" value="InterPro"/>
</dbReference>
<gene>
    <name evidence="3" type="ORF">HUJ06_017196</name>
</gene>
<dbReference type="PANTHER" id="PTHR21712:SF29">
    <property type="entry name" value="PRE-RRNA-PROCESSING PROTEIN FHL1"/>
    <property type="match status" value="1"/>
</dbReference>
<name>A0A822ZVD4_NELNU</name>
<dbReference type="EMBL" id="DUZY01000008">
    <property type="protein sequence ID" value="DAD47259.1"/>
    <property type="molecule type" value="Genomic_DNA"/>
</dbReference>
<dbReference type="PANTHER" id="PTHR21712">
    <property type="entry name" value="PRE-RRNA-PROCESSING PROTEIN FHL1"/>
    <property type="match status" value="1"/>
</dbReference>
<comment type="caution">
    <text evidence="3">The sequence shown here is derived from an EMBL/GenBank/DDBJ whole genome shotgun (WGS) entry which is preliminary data.</text>
</comment>
<protein>
    <submittedName>
        <fullName evidence="3">Uncharacterized protein</fullName>
    </submittedName>
</protein>
<evidence type="ECO:0000313" key="4">
    <source>
        <dbReference type="Proteomes" id="UP000607653"/>
    </source>
</evidence>